<evidence type="ECO:0000313" key="1">
    <source>
        <dbReference type="EMBL" id="MED6212203.1"/>
    </source>
</evidence>
<evidence type="ECO:0000313" key="2">
    <source>
        <dbReference type="Proteomes" id="UP001341840"/>
    </source>
</evidence>
<dbReference type="Proteomes" id="UP001341840">
    <property type="component" value="Unassembled WGS sequence"/>
</dbReference>
<dbReference type="EMBL" id="JASCZI010242850">
    <property type="protein sequence ID" value="MED6212203.1"/>
    <property type="molecule type" value="Genomic_DNA"/>
</dbReference>
<keyword evidence="2" id="KW-1185">Reference proteome</keyword>
<gene>
    <name evidence="1" type="ORF">PIB30_080961</name>
</gene>
<organism evidence="1 2">
    <name type="scientific">Stylosanthes scabra</name>
    <dbReference type="NCBI Taxonomy" id="79078"/>
    <lineage>
        <taxon>Eukaryota</taxon>
        <taxon>Viridiplantae</taxon>
        <taxon>Streptophyta</taxon>
        <taxon>Embryophyta</taxon>
        <taxon>Tracheophyta</taxon>
        <taxon>Spermatophyta</taxon>
        <taxon>Magnoliopsida</taxon>
        <taxon>eudicotyledons</taxon>
        <taxon>Gunneridae</taxon>
        <taxon>Pentapetalae</taxon>
        <taxon>rosids</taxon>
        <taxon>fabids</taxon>
        <taxon>Fabales</taxon>
        <taxon>Fabaceae</taxon>
        <taxon>Papilionoideae</taxon>
        <taxon>50 kb inversion clade</taxon>
        <taxon>dalbergioids sensu lato</taxon>
        <taxon>Dalbergieae</taxon>
        <taxon>Pterocarpus clade</taxon>
        <taxon>Stylosanthes</taxon>
    </lineage>
</organism>
<accession>A0ABU6YSZ4</accession>
<comment type="caution">
    <text evidence="1">The sequence shown here is derived from an EMBL/GenBank/DDBJ whole genome shotgun (WGS) entry which is preliminary data.</text>
</comment>
<name>A0ABU6YSZ4_9FABA</name>
<reference evidence="1 2" key="1">
    <citation type="journal article" date="2023" name="Plants (Basel)">
        <title>Bridging the Gap: Combining Genomics and Transcriptomics Approaches to Understand Stylosanthes scabra, an Orphan Legume from the Brazilian Caatinga.</title>
        <authorList>
            <person name="Ferreira-Neto J.R.C."/>
            <person name="da Silva M.D."/>
            <person name="Binneck E."/>
            <person name="de Melo N.F."/>
            <person name="da Silva R.H."/>
            <person name="de Melo A.L.T.M."/>
            <person name="Pandolfi V."/>
            <person name="Bustamante F.O."/>
            <person name="Brasileiro-Vidal A.C."/>
            <person name="Benko-Iseppon A.M."/>
        </authorList>
    </citation>
    <scope>NUCLEOTIDE SEQUENCE [LARGE SCALE GENOMIC DNA]</scope>
    <source>
        <tissue evidence="1">Leaves</tissue>
    </source>
</reference>
<proteinExistence type="predicted"/>
<protein>
    <submittedName>
        <fullName evidence="1">Uncharacterized protein</fullName>
    </submittedName>
</protein>
<sequence length="108" mass="12396">MPEGMLRQLSKLEPAPEKPEIYEMRIPNPWIPNELTRSVPLANSTDPVYIPDHYRMHFPEDNLLIAPKVYVLFSIYIHGGFLLSHMVRRDVGPSDPHGTHYAGRPLLP</sequence>